<gene>
    <name evidence="3" type="ORF">IEQ34_023018</name>
</gene>
<dbReference type="AlphaFoldDB" id="A0AAV7G0I9"/>
<evidence type="ECO:0000313" key="4">
    <source>
        <dbReference type="Proteomes" id="UP000775213"/>
    </source>
</evidence>
<keyword evidence="1" id="KW-0812">Transmembrane</keyword>
<accession>A0AAV7G0I9</accession>
<feature type="transmembrane region" description="Helical" evidence="1">
    <location>
        <begin position="135"/>
        <end position="154"/>
    </location>
</feature>
<keyword evidence="1" id="KW-1133">Transmembrane helix</keyword>
<dbReference type="Proteomes" id="UP000775213">
    <property type="component" value="Unassembled WGS sequence"/>
</dbReference>
<evidence type="ECO:0000256" key="1">
    <source>
        <dbReference type="SAM" id="Phobius"/>
    </source>
</evidence>
<feature type="transmembrane region" description="Helical" evidence="1">
    <location>
        <begin position="166"/>
        <end position="184"/>
    </location>
</feature>
<comment type="caution">
    <text evidence="3">The sequence shown here is derived from an EMBL/GenBank/DDBJ whole genome shotgun (WGS) entry which is preliminary data.</text>
</comment>
<sequence length="185" mass="21738">MWIVLVLLFLLLCSMLTIEIYSKFGAAGECAAHELWYVSYVNNYYTHEFNKNKFNVYIFARKFYDRYILIFYYDGKILIITRFAGGGQLITADGNKIAYLVGKMNLLKMDRVYFSSKMNKNMAIFRAKNWREGPHVFYIANVIILSLTELYALFNMDINMKSKENNATPHIFIVITTINMILLYF</sequence>
<feature type="chain" id="PRO_5043417478" evidence="2">
    <location>
        <begin position="18"/>
        <end position="185"/>
    </location>
</feature>
<keyword evidence="1" id="KW-0472">Membrane</keyword>
<organism evidence="3 4">
    <name type="scientific">Dendrobium chrysotoxum</name>
    <name type="common">Orchid</name>
    <dbReference type="NCBI Taxonomy" id="161865"/>
    <lineage>
        <taxon>Eukaryota</taxon>
        <taxon>Viridiplantae</taxon>
        <taxon>Streptophyta</taxon>
        <taxon>Embryophyta</taxon>
        <taxon>Tracheophyta</taxon>
        <taxon>Spermatophyta</taxon>
        <taxon>Magnoliopsida</taxon>
        <taxon>Liliopsida</taxon>
        <taxon>Asparagales</taxon>
        <taxon>Orchidaceae</taxon>
        <taxon>Epidendroideae</taxon>
        <taxon>Malaxideae</taxon>
        <taxon>Dendrobiinae</taxon>
        <taxon>Dendrobium</taxon>
    </lineage>
</organism>
<keyword evidence="4" id="KW-1185">Reference proteome</keyword>
<dbReference type="EMBL" id="JAGFBR010000019">
    <property type="protein sequence ID" value="KAH0449218.1"/>
    <property type="molecule type" value="Genomic_DNA"/>
</dbReference>
<protein>
    <submittedName>
        <fullName evidence="3">Uncharacterized protein</fullName>
    </submittedName>
</protein>
<feature type="signal peptide" evidence="2">
    <location>
        <begin position="1"/>
        <end position="17"/>
    </location>
</feature>
<keyword evidence="2" id="KW-0732">Signal</keyword>
<evidence type="ECO:0000256" key="2">
    <source>
        <dbReference type="SAM" id="SignalP"/>
    </source>
</evidence>
<reference evidence="3 4" key="1">
    <citation type="journal article" date="2021" name="Hortic Res">
        <title>Chromosome-scale assembly of the Dendrobium chrysotoxum genome enhances the understanding of orchid evolution.</title>
        <authorList>
            <person name="Zhang Y."/>
            <person name="Zhang G.Q."/>
            <person name="Zhang D."/>
            <person name="Liu X.D."/>
            <person name="Xu X.Y."/>
            <person name="Sun W.H."/>
            <person name="Yu X."/>
            <person name="Zhu X."/>
            <person name="Wang Z.W."/>
            <person name="Zhao X."/>
            <person name="Zhong W.Y."/>
            <person name="Chen H."/>
            <person name="Yin W.L."/>
            <person name="Huang T."/>
            <person name="Niu S.C."/>
            <person name="Liu Z.J."/>
        </authorList>
    </citation>
    <scope>NUCLEOTIDE SEQUENCE [LARGE SCALE GENOMIC DNA]</scope>
    <source>
        <strain evidence="3">Lindl</strain>
    </source>
</reference>
<proteinExistence type="predicted"/>
<evidence type="ECO:0000313" key="3">
    <source>
        <dbReference type="EMBL" id="KAH0449218.1"/>
    </source>
</evidence>
<name>A0AAV7G0I9_DENCH</name>